<accession>A0A382SQS6</accession>
<gene>
    <name evidence="2" type="ORF">METZ01_LOCUS364372</name>
</gene>
<organism evidence="2">
    <name type="scientific">marine metagenome</name>
    <dbReference type="NCBI Taxonomy" id="408172"/>
    <lineage>
        <taxon>unclassified sequences</taxon>
        <taxon>metagenomes</taxon>
        <taxon>ecological metagenomes</taxon>
    </lineage>
</organism>
<proteinExistence type="predicted"/>
<dbReference type="InterPro" id="IPR014907">
    <property type="entry name" value="BT4734-like_N"/>
</dbReference>
<reference evidence="2" key="1">
    <citation type="submission" date="2018-05" db="EMBL/GenBank/DDBJ databases">
        <authorList>
            <person name="Lanie J.A."/>
            <person name="Ng W.-L."/>
            <person name="Kazmierczak K.M."/>
            <person name="Andrzejewski T.M."/>
            <person name="Davidsen T.M."/>
            <person name="Wayne K.J."/>
            <person name="Tettelin H."/>
            <person name="Glass J.I."/>
            <person name="Rusch D."/>
            <person name="Podicherti R."/>
            <person name="Tsui H.-C.T."/>
            <person name="Winkler M.E."/>
        </authorList>
    </citation>
    <scope>NUCLEOTIDE SEQUENCE</scope>
</reference>
<dbReference type="Pfam" id="PF08800">
    <property type="entry name" value="BT4734-like_N"/>
    <property type="match status" value="1"/>
</dbReference>
<name>A0A382SQS6_9ZZZZ</name>
<evidence type="ECO:0000259" key="1">
    <source>
        <dbReference type="Pfam" id="PF08800"/>
    </source>
</evidence>
<dbReference type="AlphaFoldDB" id="A0A382SQS6"/>
<protein>
    <recommendedName>
        <fullName evidence="1">BT4734-like N-terminal domain-containing protein</fullName>
    </recommendedName>
</protein>
<sequence length="237" mass="26949">MQAIRLPAVFANAENSMFKNAVSPDTATAVQLNAILGAIQSDKYKAQVEALSTTLSAGEKIKYDEDKKKLPGLTFSGTFKRRDNTSLLKYVQLFQADFDHVENLEEVREKLKRIPHIVFVFTSPSGEGLKAAFWVDCLHEWHESGFDAMKTYLKEKHGLLIDETCKNLSRLCFVSHDPELWTNPEATPLKLPKLEIEESNKWLPEYYKSIKTPFPEQTPEETAERLQDALKLISAET</sequence>
<feature type="domain" description="BT4734-like N-terminal" evidence="1">
    <location>
        <begin position="66"/>
        <end position="180"/>
    </location>
</feature>
<dbReference type="EMBL" id="UINC01130449">
    <property type="protein sequence ID" value="SVD11518.1"/>
    <property type="molecule type" value="Genomic_DNA"/>
</dbReference>
<evidence type="ECO:0000313" key="2">
    <source>
        <dbReference type="EMBL" id="SVD11518.1"/>
    </source>
</evidence>
<feature type="non-terminal residue" evidence="2">
    <location>
        <position position="237"/>
    </location>
</feature>